<feature type="domain" description="NB-ARC" evidence="10">
    <location>
        <begin position="140"/>
        <end position="304"/>
    </location>
</feature>
<dbReference type="InterPro" id="IPR057135">
    <property type="entry name" value="At4g27190-like_LRR"/>
</dbReference>
<dbReference type="Gene3D" id="3.80.10.10">
    <property type="entry name" value="Ribonuclease Inhibitor"/>
    <property type="match status" value="2"/>
</dbReference>
<dbReference type="Proteomes" id="UP000004994">
    <property type="component" value="Chromosome 2"/>
</dbReference>
<dbReference type="InterPro" id="IPR001611">
    <property type="entry name" value="Leu-rich_rpt"/>
</dbReference>
<dbReference type="InterPro" id="IPR027417">
    <property type="entry name" value="P-loop_NTPase"/>
</dbReference>
<keyword evidence="4" id="KW-0433">Leucine-rich repeat</keyword>
<keyword evidence="3" id="KW-1003">Cell membrane</keyword>
<evidence type="ECO:0000256" key="8">
    <source>
        <dbReference type="ARBA" id="ARBA00022840"/>
    </source>
</evidence>
<dbReference type="SUPFAM" id="SSF52058">
    <property type="entry name" value="L domain-like"/>
    <property type="match status" value="1"/>
</dbReference>
<comment type="similarity">
    <text evidence="2">Belongs to the disease resistance NB-LRR family.</text>
</comment>
<dbReference type="Pfam" id="PF00931">
    <property type="entry name" value="NB-ARC"/>
    <property type="match status" value="1"/>
</dbReference>
<protein>
    <submittedName>
        <fullName evidence="13">Uncharacterized protein</fullName>
    </submittedName>
</protein>
<evidence type="ECO:0000313" key="14">
    <source>
        <dbReference type="Proteomes" id="UP000004994"/>
    </source>
</evidence>
<dbReference type="FunFam" id="1.10.10.10:FF:000322">
    <property type="entry name" value="Probable disease resistance protein At1g63360"/>
    <property type="match status" value="1"/>
</dbReference>
<dbReference type="AlphaFoldDB" id="A0A3Q7EXI2"/>
<evidence type="ECO:0000256" key="4">
    <source>
        <dbReference type="ARBA" id="ARBA00022614"/>
    </source>
</evidence>
<dbReference type="GO" id="GO:0098542">
    <property type="term" value="P:defense response to other organism"/>
    <property type="evidence" value="ECO:0000318"/>
    <property type="project" value="GO_Central"/>
</dbReference>
<keyword evidence="6" id="KW-0547">Nucleotide-binding</keyword>
<keyword evidence="5" id="KW-0677">Repeat</keyword>
<dbReference type="InterPro" id="IPR058922">
    <property type="entry name" value="WHD_DRP"/>
</dbReference>
<dbReference type="SMR" id="A0A3Q7EXI2"/>
<dbReference type="GO" id="GO:0051607">
    <property type="term" value="P:defense response to virus"/>
    <property type="evidence" value="ECO:0007669"/>
    <property type="project" value="UniProtKB-ARBA"/>
</dbReference>
<reference evidence="13" key="1">
    <citation type="journal article" date="2012" name="Nature">
        <title>The tomato genome sequence provides insights into fleshy fruit evolution.</title>
        <authorList>
            <consortium name="Tomato Genome Consortium"/>
        </authorList>
    </citation>
    <scope>NUCLEOTIDE SEQUENCE [LARGE SCALE GENOMIC DNA]</scope>
    <source>
        <strain evidence="13">cv. Heinz 1706</strain>
    </source>
</reference>
<dbReference type="InParanoid" id="A0A3Q7EXI2"/>
<name>A0A3Q7EXI2_SOLLC</name>
<proteinExistence type="inferred from homology"/>
<dbReference type="InterPro" id="IPR002182">
    <property type="entry name" value="NB-ARC"/>
</dbReference>
<dbReference type="Pfam" id="PF23247">
    <property type="entry name" value="LRR_RPS2"/>
    <property type="match status" value="1"/>
</dbReference>
<reference evidence="13" key="2">
    <citation type="submission" date="2019-01" db="UniProtKB">
        <authorList>
            <consortium name="EnsemblPlants"/>
        </authorList>
    </citation>
    <scope>IDENTIFICATION</scope>
    <source>
        <strain evidence="13">cv. Heinz 1706</strain>
    </source>
</reference>
<dbReference type="GO" id="GO:0005886">
    <property type="term" value="C:plasma membrane"/>
    <property type="evidence" value="ECO:0007669"/>
    <property type="project" value="UniProtKB-SubCell"/>
</dbReference>
<keyword evidence="9" id="KW-0472">Membrane</keyword>
<comment type="subcellular location">
    <subcellularLocation>
        <location evidence="1">Cell membrane</location>
        <topology evidence="1">Peripheral membrane protein</topology>
        <orientation evidence="1">Cytoplasmic side</orientation>
    </subcellularLocation>
</comment>
<dbReference type="EnsemblPlants" id="Solyc02g037540.2.1">
    <property type="protein sequence ID" value="Solyc02g037540.2.1"/>
    <property type="gene ID" value="Solyc02g037540.2"/>
</dbReference>
<evidence type="ECO:0000256" key="9">
    <source>
        <dbReference type="ARBA" id="ARBA00023136"/>
    </source>
</evidence>
<dbReference type="Gene3D" id="1.10.8.430">
    <property type="entry name" value="Helical domain of apoptotic protease-activating factors"/>
    <property type="match status" value="1"/>
</dbReference>
<dbReference type="PANTHER" id="PTHR33463:SF187">
    <property type="entry name" value="AND NB-ARC DOMAIN DISEASE RESISTANCE PROTEIN, PUTATIVE-RELATED"/>
    <property type="match status" value="1"/>
</dbReference>
<dbReference type="GO" id="GO:0043531">
    <property type="term" value="F:ADP binding"/>
    <property type="evidence" value="ECO:0007669"/>
    <property type="project" value="InterPro"/>
</dbReference>
<evidence type="ECO:0000256" key="2">
    <source>
        <dbReference type="ARBA" id="ARBA00008894"/>
    </source>
</evidence>
<evidence type="ECO:0000256" key="5">
    <source>
        <dbReference type="ARBA" id="ARBA00022737"/>
    </source>
</evidence>
<dbReference type="InterPro" id="IPR050905">
    <property type="entry name" value="Plant_NBS-LRR"/>
</dbReference>
<evidence type="ECO:0000256" key="6">
    <source>
        <dbReference type="ARBA" id="ARBA00022741"/>
    </source>
</evidence>
<dbReference type="Gene3D" id="3.40.50.300">
    <property type="entry name" value="P-loop containing nucleotide triphosphate hydrolases"/>
    <property type="match status" value="1"/>
</dbReference>
<evidence type="ECO:0000256" key="1">
    <source>
        <dbReference type="ARBA" id="ARBA00004413"/>
    </source>
</evidence>
<evidence type="ECO:0000256" key="7">
    <source>
        <dbReference type="ARBA" id="ARBA00022821"/>
    </source>
</evidence>
<sequence>MADMLANLAKERLWEPYRGLEKKIVNLKGKMELLGSRKVDIVATIEDAEFRSSKKRKTEVQTWLCNVNDKLEDFQSLEKEVQECGRFDRIKLANFADTMIEEAEELIKQGKFPQGVLHNIYEEKGEPLVTTNLKGQVFRQNLENISEILRNDEVSIIGIYGMGGVGKTTMAMNIHNELLQESRFSGHIYWVTVSQDSSIQKLQSGIAENVGLDLSCVNDEIKKAAKLFQALKRMNTFVLILDDVWNNFDVKKVGIPLGNDGGKMIITSRSLEVCRRVGCQKNVKVNPLSNVEAWDLFTEKLGHGNNNDVQVIPIEIEKIAMKVAERCAGLPLGIITMAGCMKGVNDIFEWKDVLQELEESSMMQDDMKSEVFPILHCSYTRLRDPRLQKCFLYCCLYPEDFEIPRVELVNKFIMEGYINARNSRQAQIDQGHAILNKLENVCLLESTEDVDENKCVKMHDLIREMAIKITSHPHHHDRFMVKAGMQLRKMPELREWSEDLDKVSLMRNCINQISPCELYKCLKLTTLLLQKNGLLREIPYSFFMFKPSLRVLDLSYTNIENLPDSLSTLENLNALMLKGCGELSFVPSLSNLKVLSELELTGTGIKQVPVGIPNLVKLKYLTMSGLKKLRSEPPIDMFASLSHLQRLMTPFSIRAMDLKRMKQLEEFGGKMFSLSDFNSFVANRECYGQPIFFRVTLNGLTSDCVGDLYEYPVIFSSKEVILKDYCLKGGNVVQPLREQSEAVINIPRDLQRLEVSWCDFVSSDNSFLSAMPSLINLTDLKIVKIVSCDGIECILRLPSNCQELIVPEGLGSLLKSLENLELHNLKDIVNLIDIQPNTEASFTALSHGSFSNLKKLRIEHCCQIKVLFPPWLWKNLHHLEHVVVSYCEGIEEIISENEEEELDQEASSQYLSSPSSLFASTDVILPKLRVVHLTELPALKSIYKGRMTCVSLEEIGLCGCPKLERLPFFHPLRDGEPLLIPHALRSIYSGTILKLRVCFDRISYMINYLKLVPPAESKLRLKRRAPAIPLCSKQSETNFRWKHLSIISEILGIDSATMVKNMGIAATEFVFFKVAK</sequence>
<dbReference type="OMA" id="CEAPECI"/>
<feature type="domain" description="Disease resistance protein winged helix" evidence="12">
    <location>
        <begin position="396"/>
        <end position="466"/>
    </location>
</feature>
<dbReference type="GO" id="GO:0005524">
    <property type="term" value="F:ATP binding"/>
    <property type="evidence" value="ECO:0007669"/>
    <property type="project" value="UniProtKB-KW"/>
</dbReference>
<dbReference type="FunFam" id="3.40.50.300:FF:001091">
    <property type="entry name" value="Probable disease resistance protein At1g61300"/>
    <property type="match status" value="1"/>
</dbReference>
<dbReference type="InterPro" id="IPR036388">
    <property type="entry name" value="WH-like_DNA-bd_sf"/>
</dbReference>
<dbReference type="SUPFAM" id="SSF52540">
    <property type="entry name" value="P-loop containing nucleoside triphosphate hydrolases"/>
    <property type="match status" value="1"/>
</dbReference>
<organism evidence="13">
    <name type="scientific">Solanum lycopersicum</name>
    <name type="common">Tomato</name>
    <name type="synonym">Lycopersicon esculentum</name>
    <dbReference type="NCBI Taxonomy" id="4081"/>
    <lineage>
        <taxon>Eukaryota</taxon>
        <taxon>Viridiplantae</taxon>
        <taxon>Streptophyta</taxon>
        <taxon>Embryophyta</taxon>
        <taxon>Tracheophyta</taxon>
        <taxon>Spermatophyta</taxon>
        <taxon>Magnoliopsida</taxon>
        <taxon>eudicotyledons</taxon>
        <taxon>Gunneridae</taxon>
        <taxon>Pentapetalae</taxon>
        <taxon>asterids</taxon>
        <taxon>lamiids</taxon>
        <taxon>Solanales</taxon>
        <taxon>Solanaceae</taxon>
        <taxon>Solanoideae</taxon>
        <taxon>Solaneae</taxon>
        <taxon>Solanum</taxon>
        <taxon>Solanum subgen. Lycopersicon</taxon>
    </lineage>
</organism>
<evidence type="ECO:0000259" key="10">
    <source>
        <dbReference type="Pfam" id="PF00931"/>
    </source>
</evidence>
<keyword evidence="14" id="KW-1185">Reference proteome</keyword>
<keyword evidence="7" id="KW-0611">Plant defense</keyword>
<dbReference type="PRINTS" id="PR00364">
    <property type="entry name" value="DISEASERSIST"/>
</dbReference>
<accession>A0A3Q7EXI2</accession>
<dbReference type="Pfam" id="PF23559">
    <property type="entry name" value="WHD_DRP"/>
    <property type="match status" value="1"/>
</dbReference>
<evidence type="ECO:0000259" key="12">
    <source>
        <dbReference type="Pfam" id="PF23559"/>
    </source>
</evidence>
<dbReference type="InterPro" id="IPR042197">
    <property type="entry name" value="Apaf_helical"/>
</dbReference>
<dbReference type="Gramene" id="Solyc02g037540.2.1">
    <property type="protein sequence ID" value="Solyc02g037540.2.1"/>
    <property type="gene ID" value="Solyc02g037540.2"/>
</dbReference>
<dbReference type="Gene3D" id="1.10.10.10">
    <property type="entry name" value="Winged helix-like DNA-binding domain superfamily/Winged helix DNA-binding domain"/>
    <property type="match status" value="1"/>
</dbReference>
<feature type="domain" description="Disease resistance protein At4g27190-like leucine-rich repeats" evidence="11">
    <location>
        <begin position="846"/>
        <end position="966"/>
    </location>
</feature>
<dbReference type="Pfam" id="PF13855">
    <property type="entry name" value="LRR_8"/>
    <property type="match status" value="1"/>
</dbReference>
<dbReference type="FunCoup" id="A0A3Q7EXI2">
    <property type="interactions" value="1281"/>
</dbReference>
<keyword evidence="8" id="KW-0067">ATP-binding</keyword>
<evidence type="ECO:0000259" key="11">
    <source>
        <dbReference type="Pfam" id="PF23247"/>
    </source>
</evidence>
<dbReference type="PaxDb" id="4081-Solyc02g037540.1.1"/>
<evidence type="ECO:0000313" key="13">
    <source>
        <dbReference type="EnsemblPlants" id="Solyc02g037540.2.1"/>
    </source>
</evidence>
<dbReference type="PROSITE" id="PS51450">
    <property type="entry name" value="LRR"/>
    <property type="match status" value="1"/>
</dbReference>
<evidence type="ECO:0000256" key="3">
    <source>
        <dbReference type="ARBA" id="ARBA00022475"/>
    </source>
</evidence>
<dbReference type="InterPro" id="IPR032675">
    <property type="entry name" value="LRR_dom_sf"/>
</dbReference>
<dbReference type="PANTHER" id="PTHR33463">
    <property type="entry name" value="NB-ARC DOMAIN-CONTAINING PROTEIN-RELATED"/>
    <property type="match status" value="1"/>
</dbReference>